<dbReference type="SUPFAM" id="SSF52058">
    <property type="entry name" value="L domain-like"/>
    <property type="match status" value="1"/>
</dbReference>
<sequence length="674" mass="75166">MKLNWKPLLLFILLLALCSPVYSFAEETREALAPKTTETPELTKTNDNLNKTILTPEKKQANNNSETENKTKESQTNKKAQTSLKNLKNTLPPIPPNSKISDIFKDPGMANAVAVSFNNYTSSKYSVNSIVTEDELKKLYKLVYNNRYEPKAGSPNNPTIKSIEGIQYLTGVNTIDLTGNDIKDLSPFLKAPNGFPLLDCLFLDQNDISDVSVIPKINMPYIWNLRLGNNKVTDVSSLKNLADNSKPRLEIIDLRSQSIVFPKKIISSKKPFSLTHKTILIGTSGTVPIMYYRPRASFNAATSIITWPKEEMLKKPTILFWDKKSRTNKSIQGVEYVWQPDNISFGRTVSMGSGFSGTFQQPLEFLGPPKIISSEDVVCEVNTPLTESKFLEDAKIVTDQETTITTNFNSIIKNTSVAGVYFVTATASNIEGEVSIGIRVVIKNKQPVITAKSEYTYLVGENVDSNQFRQDINATLTGQGSVPNDLKDDFASKVDLNKAGDYFVELSTPDWPPLTDAAKPVTILVRVREGLEMKISDDFRMDVDENTDPIPISNNKQTLKCFAQEGDAEIEVLDRRRAKQGWTITGMMSPFKNEKGDILETSLKYQKESSESSPIFLNATNQPIETKQPTDQSGEITTTFNLQNNLTLEVLPNDALVTGIYEATVTWTLEDVPR</sequence>
<dbReference type="InterPro" id="IPR013783">
    <property type="entry name" value="Ig-like_fold"/>
</dbReference>
<dbReference type="Gene3D" id="2.60.40.10">
    <property type="entry name" value="Immunoglobulins"/>
    <property type="match status" value="2"/>
</dbReference>
<comment type="caution">
    <text evidence="5">The sequence shown here is derived from an EMBL/GenBank/DDBJ whole genome shotgun (WGS) entry which is preliminary data.</text>
</comment>
<evidence type="ECO:0000259" key="4">
    <source>
        <dbReference type="Pfam" id="PF18981"/>
    </source>
</evidence>
<feature type="domain" description="Internalin I Ig-like" evidence="4">
    <location>
        <begin position="370"/>
        <end position="442"/>
    </location>
</feature>
<keyword evidence="2" id="KW-0732">Signal</keyword>
<dbReference type="Proteomes" id="UP000003597">
    <property type="component" value="Unassembled WGS sequence"/>
</dbReference>
<dbReference type="NCBIfam" id="NF033932">
    <property type="entry name" value="LapB_rpt_80"/>
    <property type="match status" value="1"/>
</dbReference>
<dbReference type="RefSeq" id="WP_003770685.1">
    <property type="nucleotide sequence ID" value="NZ_JH556647.1"/>
</dbReference>
<feature type="signal peptide" evidence="2">
    <location>
        <begin position="1"/>
        <end position="25"/>
    </location>
</feature>
<dbReference type="InterPro" id="IPR044056">
    <property type="entry name" value="InlI_Ig-like"/>
</dbReference>
<proteinExistence type="predicted"/>
<dbReference type="EMBL" id="AGCN01000030">
    <property type="protein sequence ID" value="EHN61568.1"/>
    <property type="molecule type" value="Genomic_DNA"/>
</dbReference>
<dbReference type="Gene3D" id="3.80.10.10">
    <property type="entry name" value="Ribonuclease Inhibitor"/>
    <property type="match status" value="1"/>
</dbReference>
<feature type="compositionally biased region" description="Basic and acidic residues" evidence="1">
    <location>
        <begin position="67"/>
        <end position="76"/>
    </location>
</feature>
<evidence type="ECO:0000259" key="3">
    <source>
        <dbReference type="Pfam" id="PF13731"/>
    </source>
</evidence>
<evidence type="ECO:0000256" key="2">
    <source>
        <dbReference type="SAM" id="SignalP"/>
    </source>
</evidence>
<feature type="compositionally biased region" description="Polar residues" evidence="1">
    <location>
        <begin position="77"/>
        <end position="89"/>
    </location>
</feature>
<name>A0AB72Z9L7_LISIO</name>
<evidence type="ECO:0000256" key="1">
    <source>
        <dbReference type="SAM" id="MobiDB-lite"/>
    </source>
</evidence>
<organism evidence="5 6">
    <name type="scientific">Listeria innocua ATCC 33091</name>
    <dbReference type="NCBI Taxonomy" id="1002366"/>
    <lineage>
        <taxon>Bacteria</taxon>
        <taxon>Bacillati</taxon>
        <taxon>Bacillota</taxon>
        <taxon>Bacilli</taxon>
        <taxon>Bacillales</taxon>
        <taxon>Listeriaceae</taxon>
        <taxon>Listeria</taxon>
    </lineage>
</organism>
<dbReference type="AlphaFoldDB" id="A0AB72Z9L7"/>
<feature type="domain" description="WxL" evidence="3">
    <location>
        <begin position="567"/>
        <end position="673"/>
    </location>
</feature>
<keyword evidence="6" id="KW-1185">Reference proteome</keyword>
<feature type="region of interest" description="Disordered" evidence="1">
    <location>
        <begin position="31"/>
        <end position="92"/>
    </location>
</feature>
<evidence type="ECO:0000313" key="5">
    <source>
        <dbReference type="EMBL" id="EHN61568.1"/>
    </source>
</evidence>
<dbReference type="InterPro" id="IPR032675">
    <property type="entry name" value="LRR_dom_sf"/>
</dbReference>
<feature type="domain" description="Internalin I Ig-like" evidence="4">
    <location>
        <begin position="447"/>
        <end position="527"/>
    </location>
</feature>
<reference evidence="5 6" key="1">
    <citation type="submission" date="2011-08" db="EMBL/GenBank/DDBJ databases">
        <authorList>
            <person name="Weinstock G."/>
            <person name="Sodergren E."/>
            <person name="Clifton S."/>
            <person name="Fulton L."/>
            <person name="Fulton B."/>
            <person name="Courtney L."/>
            <person name="Fronick C."/>
            <person name="Harrison M."/>
            <person name="Strong C."/>
            <person name="Farmer C."/>
            <person name="Delahaunty K."/>
            <person name="Markovic C."/>
            <person name="Hall O."/>
            <person name="Minx P."/>
            <person name="Tomlinson C."/>
            <person name="Mitreva M."/>
            <person name="Hou S."/>
            <person name="Chen J."/>
            <person name="Wollam A."/>
            <person name="Pepin K.H."/>
            <person name="Johnson M."/>
            <person name="Bhonagiri V."/>
            <person name="Zhang X."/>
            <person name="Suruliraj S."/>
            <person name="Warren W."/>
            <person name="Chinwalla A."/>
            <person name="Mardis E.R."/>
            <person name="Wilson R.K."/>
        </authorList>
    </citation>
    <scope>NUCLEOTIDE SEQUENCE [LARGE SCALE GENOMIC DNA]</scope>
    <source>
        <strain evidence="5 6">ATCC 33091</strain>
    </source>
</reference>
<dbReference type="InterPro" id="IPR027994">
    <property type="entry name" value="WxL_dom"/>
</dbReference>
<accession>A0AB72Z9L7</accession>
<dbReference type="Pfam" id="PF13731">
    <property type="entry name" value="WxL"/>
    <property type="match status" value="1"/>
</dbReference>
<dbReference type="Pfam" id="PF18981">
    <property type="entry name" value="InlK_D3"/>
    <property type="match status" value="2"/>
</dbReference>
<feature type="chain" id="PRO_5044503683" evidence="2">
    <location>
        <begin position="26"/>
        <end position="674"/>
    </location>
</feature>
<protein>
    <submittedName>
        <fullName evidence="5">Leucine rich repeat domain protein</fullName>
    </submittedName>
</protein>
<gene>
    <name evidence="5" type="ORF">HMPREF0557_01231</name>
</gene>
<feature type="compositionally biased region" description="Low complexity" evidence="1">
    <location>
        <begin position="33"/>
        <end position="45"/>
    </location>
</feature>
<evidence type="ECO:0000313" key="6">
    <source>
        <dbReference type="Proteomes" id="UP000003597"/>
    </source>
</evidence>